<protein>
    <recommendedName>
        <fullName evidence="1">F-box domain-containing protein</fullName>
    </recommendedName>
</protein>
<dbReference type="SMART" id="SM00256">
    <property type="entry name" value="FBOX"/>
    <property type="match status" value="1"/>
</dbReference>
<accession>A0A165BUE6</accession>
<dbReference type="InterPro" id="IPR001810">
    <property type="entry name" value="F-box_dom"/>
</dbReference>
<dbReference type="InterPro" id="IPR036047">
    <property type="entry name" value="F-box-like_dom_sf"/>
</dbReference>
<dbReference type="InParanoid" id="A0A165BUE6"/>
<gene>
    <name evidence="2" type="ORF">EXIGLDRAFT_844757</name>
</gene>
<organism evidence="2 3">
    <name type="scientific">Exidia glandulosa HHB12029</name>
    <dbReference type="NCBI Taxonomy" id="1314781"/>
    <lineage>
        <taxon>Eukaryota</taxon>
        <taxon>Fungi</taxon>
        <taxon>Dikarya</taxon>
        <taxon>Basidiomycota</taxon>
        <taxon>Agaricomycotina</taxon>
        <taxon>Agaricomycetes</taxon>
        <taxon>Auriculariales</taxon>
        <taxon>Exidiaceae</taxon>
        <taxon>Exidia</taxon>
    </lineage>
</organism>
<keyword evidence="3" id="KW-1185">Reference proteome</keyword>
<feature type="domain" description="F-box" evidence="1">
    <location>
        <begin position="56"/>
        <end position="103"/>
    </location>
</feature>
<dbReference type="Gene3D" id="1.20.1280.50">
    <property type="match status" value="1"/>
</dbReference>
<evidence type="ECO:0000313" key="2">
    <source>
        <dbReference type="EMBL" id="KZV81254.1"/>
    </source>
</evidence>
<dbReference type="EMBL" id="KV426405">
    <property type="protein sequence ID" value="KZV81254.1"/>
    <property type="molecule type" value="Genomic_DNA"/>
</dbReference>
<evidence type="ECO:0000313" key="3">
    <source>
        <dbReference type="Proteomes" id="UP000077266"/>
    </source>
</evidence>
<dbReference type="AlphaFoldDB" id="A0A165BUE6"/>
<dbReference type="PROSITE" id="PS50181">
    <property type="entry name" value="FBOX"/>
    <property type="match status" value="1"/>
</dbReference>
<dbReference type="SUPFAM" id="SSF81383">
    <property type="entry name" value="F-box domain"/>
    <property type="match status" value="1"/>
</dbReference>
<proteinExistence type="predicted"/>
<dbReference type="OrthoDB" id="3156934at2759"/>
<name>A0A165BUE6_EXIGL</name>
<sequence>MLTPNHNLALEACLRDVFRDLTHGAHSASHVQEILMAVMDKSLRVLRDEMFEWNASFITQRLPPEVLAICMQCLPFMDRIRVSHVSRDWRSVALAFPALWADIRLSTKYRAAPHLLRLALSRTGICPIDFTYSQVTPTIDNFGINDVLCEHMHHLRSIDWSGSIDMTCFSRPAPMLEVIRCTTVQGPSVHGDFLGGVVGRLRSMDVRCLYLADEPCPALSTVQHLECSLPWNVTVGENGLFSRAPALEFLALRNVRELNSLPSGPAPPSLKHVSIETTNDDFDFDAVLEEWGHDQMNYISLRSGITDLNYFPSIIRNLVSLDVSVDLLQPPYSIVFRGHNHAGFTRLVAIPVEATYRTQLHAFTMLALYIPRVTLWSCTSLQSLGLPLPAWISLLEHSIALTCLAHLTIRVSEDDEYCSLCVGDASISLILPALRDIVVEVPLAAMHEIGATPTLTASHIIGQDALCDAMGRERYVNVTVIYV</sequence>
<evidence type="ECO:0000259" key="1">
    <source>
        <dbReference type="PROSITE" id="PS50181"/>
    </source>
</evidence>
<dbReference type="Pfam" id="PF00646">
    <property type="entry name" value="F-box"/>
    <property type="match status" value="1"/>
</dbReference>
<dbReference type="STRING" id="1314781.A0A165BUE6"/>
<dbReference type="Proteomes" id="UP000077266">
    <property type="component" value="Unassembled WGS sequence"/>
</dbReference>
<reference evidence="2 3" key="1">
    <citation type="journal article" date="2016" name="Mol. Biol. Evol.">
        <title>Comparative Genomics of Early-Diverging Mushroom-Forming Fungi Provides Insights into the Origins of Lignocellulose Decay Capabilities.</title>
        <authorList>
            <person name="Nagy L.G."/>
            <person name="Riley R."/>
            <person name="Tritt A."/>
            <person name="Adam C."/>
            <person name="Daum C."/>
            <person name="Floudas D."/>
            <person name="Sun H."/>
            <person name="Yadav J.S."/>
            <person name="Pangilinan J."/>
            <person name="Larsson K.H."/>
            <person name="Matsuura K."/>
            <person name="Barry K."/>
            <person name="Labutti K."/>
            <person name="Kuo R."/>
            <person name="Ohm R.A."/>
            <person name="Bhattacharya S.S."/>
            <person name="Shirouzu T."/>
            <person name="Yoshinaga Y."/>
            <person name="Martin F.M."/>
            <person name="Grigoriev I.V."/>
            <person name="Hibbett D.S."/>
        </authorList>
    </citation>
    <scope>NUCLEOTIDE SEQUENCE [LARGE SCALE GENOMIC DNA]</scope>
    <source>
        <strain evidence="2 3">HHB12029</strain>
    </source>
</reference>